<keyword evidence="2" id="KW-1185">Reference proteome</keyword>
<dbReference type="AlphaFoldDB" id="A0AA39TZE0"/>
<dbReference type="EMBL" id="JAULSR010000009">
    <property type="protein sequence ID" value="KAK0612563.1"/>
    <property type="molecule type" value="Genomic_DNA"/>
</dbReference>
<proteinExistence type="predicted"/>
<dbReference type="Proteomes" id="UP001174934">
    <property type="component" value="Unassembled WGS sequence"/>
</dbReference>
<comment type="caution">
    <text evidence="1">The sequence shown here is derived from an EMBL/GenBank/DDBJ whole genome shotgun (WGS) entry which is preliminary data.</text>
</comment>
<protein>
    <submittedName>
        <fullName evidence="1">Uncharacterized protein</fullName>
    </submittedName>
</protein>
<accession>A0AA39TZE0</accession>
<organism evidence="1 2">
    <name type="scientific">Bombardia bombarda</name>
    <dbReference type="NCBI Taxonomy" id="252184"/>
    <lineage>
        <taxon>Eukaryota</taxon>
        <taxon>Fungi</taxon>
        <taxon>Dikarya</taxon>
        <taxon>Ascomycota</taxon>
        <taxon>Pezizomycotina</taxon>
        <taxon>Sordariomycetes</taxon>
        <taxon>Sordariomycetidae</taxon>
        <taxon>Sordariales</taxon>
        <taxon>Lasiosphaeriaceae</taxon>
        <taxon>Bombardia</taxon>
    </lineage>
</organism>
<evidence type="ECO:0000313" key="2">
    <source>
        <dbReference type="Proteomes" id="UP001174934"/>
    </source>
</evidence>
<evidence type="ECO:0000313" key="1">
    <source>
        <dbReference type="EMBL" id="KAK0612563.1"/>
    </source>
</evidence>
<gene>
    <name evidence="1" type="ORF">B0T17DRAFT_409727</name>
</gene>
<sequence length="212" mass="24000">MCLQSGFSQQLGIHSNVYQTSRLSAKKKLGMDASGNTPRYLFRQKMTKSFFPLFELRGRVDHQQANDSLLQIPSIMLAARECFCPLSTPSCRQYMQTIRSRVPIRMPHLLNPSRDICPYPCPNTTSRAASLACTKDVLGFHARLGRLAEFVPNLGVNQRCYPPSSRGRELCVFVSVWLPTAYPTESVPNRPHITTGRCAKCRVRHPSFVRVR</sequence>
<name>A0AA39TZE0_9PEZI</name>
<reference evidence="1" key="1">
    <citation type="submission" date="2023-06" db="EMBL/GenBank/DDBJ databases">
        <title>Genome-scale phylogeny and comparative genomics of the fungal order Sordariales.</title>
        <authorList>
            <consortium name="Lawrence Berkeley National Laboratory"/>
            <person name="Hensen N."/>
            <person name="Bonometti L."/>
            <person name="Westerberg I."/>
            <person name="Brannstrom I.O."/>
            <person name="Guillou S."/>
            <person name="Cros-Aarteil S."/>
            <person name="Calhoun S."/>
            <person name="Haridas S."/>
            <person name="Kuo A."/>
            <person name="Mondo S."/>
            <person name="Pangilinan J."/>
            <person name="Riley R."/>
            <person name="LaButti K."/>
            <person name="Andreopoulos B."/>
            <person name="Lipzen A."/>
            <person name="Chen C."/>
            <person name="Yanf M."/>
            <person name="Daum C."/>
            <person name="Ng V."/>
            <person name="Clum A."/>
            <person name="Steindorff A."/>
            <person name="Ohm R."/>
            <person name="Martin F."/>
            <person name="Silar P."/>
            <person name="Natvig D."/>
            <person name="Lalanne C."/>
            <person name="Gautier V."/>
            <person name="Ament-velasquez S.L."/>
            <person name="Kruys A."/>
            <person name="Hutchinson M.I."/>
            <person name="Powell A.J."/>
            <person name="Barry K."/>
            <person name="Miller A.N."/>
            <person name="Grigoriev I.V."/>
            <person name="Debuchy R."/>
            <person name="Gladieux P."/>
            <person name="Thoren M.H."/>
            <person name="Johannesson H."/>
        </authorList>
    </citation>
    <scope>NUCLEOTIDE SEQUENCE</scope>
    <source>
        <strain evidence="1">SMH3391-2</strain>
    </source>
</reference>